<evidence type="ECO:0000256" key="6">
    <source>
        <dbReference type="ARBA" id="ARBA00022884"/>
    </source>
</evidence>
<keyword evidence="5" id="KW-0378">Hydrolase</keyword>
<dbReference type="STRING" id="1798661.A3D65_00825"/>
<dbReference type="GO" id="GO:0004519">
    <property type="term" value="F:endonuclease activity"/>
    <property type="evidence" value="ECO:0007669"/>
    <property type="project" value="UniProtKB-KW"/>
</dbReference>
<proteinExistence type="inferred from homology"/>
<keyword evidence="6" id="KW-0694">RNA-binding</keyword>
<evidence type="ECO:0000256" key="7">
    <source>
        <dbReference type="ARBA" id="ARBA00023016"/>
    </source>
</evidence>
<keyword evidence="2" id="KW-1277">Toxin-antitoxin system</keyword>
<evidence type="ECO:0000256" key="2">
    <source>
        <dbReference type="ARBA" id="ARBA00022649"/>
    </source>
</evidence>
<comment type="similarity">
    <text evidence="1">Belongs to the HicA mRNA interferase family.</text>
</comment>
<comment type="caution">
    <text evidence="8">The sequence shown here is derived from an EMBL/GenBank/DDBJ whole genome shotgun (WGS) entry which is preliminary data.</text>
</comment>
<dbReference type="Pfam" id="PF07927">
    <property type="entry name" value="HicA_toxin"/>
    <property type="match status" value="1"/>
</dbReference>
<keyword evidence="3" id="KW-0540">Nuclease</keyword>
<evidence type="ECO:0000313" key="8">
    <source>
        <dbReference type="EMBL" id="OGZ07687.1"/>
    </source>
</evidence>
<dbReference type="GO" id="GO:0016787">
    <property type="term" value="F:hydrolase activity"/>
    <property type="evidence" value="ECO:0007669"/>
    <property type="project" value="UniProtKB-KW"/>
</dbReference>
<name>A0A1G2D2E5_9BACT</name>
<dbReference type="Gene3D" id="3.30.920.30">
    <property type="entry name" value="Hypothetical protein"/>
    <property type="match status" value="1"/>
</dbReference>
<reference evidence="8 9" key="1">
    <citation type="journal article" date="2016" name="Nat. Commun.">
        <title>Thousands of microbial genomes shed light on interconnected biogeochemical processes in an aquifer system.</title>
        <authorList>
            <person name="Anantharaman K."/>
            <person name="Brown C.T."/>
            <person name="Hug L.A."/>
            <person name="Sharon I."/>
            <person name="Castelle C.J."/>
            <person name="Probst A.J."/>
            <person name="Thomas B.C."/>
            <person name="Singh A."/>
            <person name="Wilkins M.J."/>
            <person name="Karaoz U."/>
            <person name="Brodie E.L."/>
            <person name="Williams K.H."/>
            <person name="Hubbard S.S."/>
            <person name="Banfield J.F."/>
        </authorList>
    </citation>
    <scope>NUCLEOTIDE SEQUENCE [LARGE SCALE GENOMIC DNA]</scope>
</reference>
<sequence length="72" mass="8073">MPKLPRAREVERALKKLGSFLARQSGGHVIYKNNDGVRIPVPVHGGKTITPGVFFAILKDLGMNEKEFWNLK</sequence>
<evidence type="ECO:0008006" key="10">
    <source>
        <dbReference type="Google" id="ProtNLM"/>
    </source>
</evidence>
<gene>
    <name evidence="8" type="ORF">A3D65_00825</name>
</gene>
<evidence type="ECO:0000256" key="5">
    <source>
        <dbReference type="ARBA" id="ARBA00022801"/>
    </source>
</evidence>
<keyword evidence="7" id="KW-0346">Stress response</keyword>
<dbReference type="Proteomes" id="UP000177996">
    <property type="component" value="Unassembled WGS sequence"/>
</dbReference>
<dbReference type="InterPro" id="IPR012933">
    <property type="entry name" value="HicA_mRNA_interferase"/>
</dbReference>
<dbReference type="GO" id="GO:0003729">
    <property type="term" value="F:mRNA binding"/>
    <property type="evidence" value="ECO:0007669"/>
    <property type="project" value="InterPro"/>
</dbReference>
<keyword evidence="4" id="KW-0255">Endonuclease</keyword>
<evidence type="ECO:0000313" key="9">
    <source>
        <dbReference type="Proteomes" id="UP000177996"/>
    </source>
</evidence>
<evidence type="ECO:0000256" key="3">
    <source>
        <dbReference type="ARBA" id="ARBA00022722"/>
    </source>
</evidence>
<evidence type="ECO:0000256" key="4">
    <source>
        <dbReference type="ARBA" id="ARBA00022759"/>
    </source>
</evidence>
<organism evidence="8 9">
    <name type="scientific">Candidatus Lloydbacteria bacterium RIFCSPHIGHO2_02_FULL_50_13</name>
    <dbReference type="NCBI Taxonomy" id="1798661"/>
    <lineage>
        <taxon>Bacteria</taxon>
        <taxon>Candidatus Lloydiibacteriota</taxon>
    </lineage>
</organism>
<dbReference type="EMBL" id="MHLL01000054">
    <property type="protein sequence ID" value="OGZ07687.1"/>
    <property type="molecule type" value="Genomic_DNA"/>
</dbReference>
<protein>
    <recommendedName>
        <fullName evidence="10">Toxin HicA</fullName>
    </recommendedName>
</protein>
<accession>A0A1G2D2E5</accession>
<dbReference type="InterPro" id="IPR038570">
    <property type="entry name" value="HicA_sf"/>
</dbReference>
<dbReference type="AlphaFoldDB" id="A0A1G2D2E5"/>
<dbReference type="SUPFAM" id="SSF54786">
    <property type="entry name" value="YcfA/nrd intein domain"/>
    <property type="match status" value="1"/>
</dbReference>
<evidence type="ECO:0000256" key="1">
    <source>
        <dbReference type="ARBA" id="ARBA00006620"/>
    </source>
</evidence>